<keyword evidence="4" id="KW-1185">Reference proteome</keyword>
<sequence length="272" mass="29283">MQHDDVRAATAAAAAAAAPPPVSMRRDGQQQLHADATTGLHTSDANAGTHGTGGTGDGSTGSVAVEQLVKQLPDDVYALTVKTIMRGVRGVQLAHMLLGLLFTVAVQLGLLCLLWYAVTHSGDLNDSQDTDQEKVWTQLGQLQQLCWMQAALNKSGINISDIAAEQADCSGAWPQPQKVPPYLKQDPLGNIGCPGMMEDAELLSWKQAQLCLMHKVDSSPEPDSEDFWKYCYPSVDFLKIDRYMVTKELCKGVLQKIGPALAAYGRGCCSLK</sequence>
<keyword evidence="2" id="KW-0812">Transmembrane</keyword>
<dbReference type="AlphaFoldDB" id="A0A383VAR5"/>
<keyword evidence="2" id="KW-0472">Membrane</keyword>
<feature type="transmembrane region" description="Helical" evidence="2">
    <location>
        <begin position="93"/>
        <end position="118"/>
    </location>
</feature>
<evidence type="ECO:0000256" key="2">
    <source>
        <dbReference type="SAM" id="Phobius"/>
    </source>
</evidence>
<evidence type="ECO:0000256" key="1">
    <source>
        <dbReference type="SAM" id="MobiDB-lite"/>
    </source>
</evidence>
<proteinExistence type="predicted"/>
<protein>
    <submittedName>
        <fullName evidence="3">Uncharacterized protein</fullName>
    </submittedName>
</protein>
<dbReference type="EMBL" id="FNXT01000216">
    <property type="protein sequence ID" value="SZX62291.1"/>
    <property type="molecule type" value="Genomic_DNA"/>
</dbReference>
<dbReference type="Proteomes" id="UP000256970">
    <property type="component" value="Unassembled WGS sequence"/>
</dbReference>
<gene>
    <name evidence="3" type="ORF">BQ4739_LOCUS2888</name>
</gene>
<feature type="region of interest" description="Disordered" evidence="1">
    <location>
        <begin position="9"/>
        <end position="60"/>
    </location>
</feature>
<organism evidence="3 4">
    <name type="scientific">Tetradesmus obliquus</name>
    <name type="common">Green alga</name>
    <name type="synonym">Acutodesmus obliquus</name>
    <dbReference type="NCBI Taxonomy" id="3088"/>
    <lineage>
        <taxon>Eukaryota</taxon>
        <taxon>Viridiplantae</taxon>
        <taxon>Chlorophyta</taxon>
        <taxon>core chlorophytes</taxon>
        <taxon>Chlorophyceae</taxon>
        <taxon>CS clade</taxon>
        <taxon>Sphaeropleales</taxon>
        <taxon>Scenedesmaceae</taxon>
        <taxon>Tetradesmus</taxon>
    </lineage>
</organism>
<name>A0A383VAR5_TETOB</name>
<feature type="compositionally biased region" description="Gly residues" evidence="1">
    <location>
        <begin position="50"/>
        <end position="59"/>
    </location>
</feature>
<accession>A0A383VAR5</accession>
<keyword evidence="2" id="KW-1133">Transmembrane helix</keyword>
<reference evidence="3 4" key="1">
    <citation type="submission" date="2016-10" db="EMBL/GenBank/DDBJ databases">
        <authorList>
            <person name="Cai Z."/>
        </authorList>
    </citation>
    <scope>NUCLEOTIDE SEQUENCE [LARGE SCALE GENOMIC DNA]</scope>
</reference>
<evidence type="ECO:0000313" key="4">
    <source>
        <dbReference type="Proteomes" id="UP000256970"/>
    </source>
</evidence>
<evidence type="ECO:0000313" key="3">
    <source>
        <dbReference type="EMBL" id="SZX62291.1"/>
    </source>
</evidence>